<dbReference type="AlphaFoldDB" id="A0A072P769"/>
<dbReference type="HOGENOM" id="CLU_2775939_0_0_1"/>
<name>A0A072P769_9EURO</name>
<sequence length="69" mass="7549">MACQAYGGAIKIPDHCQHGKKLTNCHVAHCITAHITDHNNVGIFQLMPHKADAKAINQQNPQKEHAVVT</sequence>
<reference evidence="1 2" key="1">
    <citation type="submission" date="2013-03" db="EMBL/GenBank/DDBJ databases">
        <title>The Genome Sequence of Exophiala aquamarina CBS 119918.</title>
        <authorList>
            <consortium name="The Broad Institute Genomics Platform"/>
            <person name="Cuomo C."/>
            <person name="de Hoog S."/>
            <person name="Gorbushina A."/>
            <person name="Walker B."/>
            <person name="Young S.K."/>
            <person name="Zeng Q."/>
            <person name="Gargeya S."/>
            <person name="Fitzgerald M."/>
            <person name="Haas B."/>
            <person name="Abouelleil A."/>
            <person name="Allen A.W."/>
            <person name="Alvarado L."/>
            <person name="Arachchi H.M."/>
            <person name="Berlin A.M."/>
            <person name="Chapman S.B."/>
            <person name="Gainer-Dewar J."/>
            <person name="Goldberg J."/>
            <person name="Griggs A."/>
            <person name="Gujja S."/>
            <person name="Hansen M."/>
            <person name="Howarth C."/>
            <person name="Imamovic A."/>
            <person name="Ireland A."/>
            <person name="Larimer J."/>
            <person name="McCowan C."/>
            <person name="Murphy C."/>
            <person name="Pearson M."/>
            <person name="Poon T.W."/>
            <person name="Priest M."/>
            <person name="Roberts A."/>
            <person name="Saif S."/>
            <person name="Shea T."/>
            <person name="Sisk P."/>
            <person name="Sykes S."/>
            <person name="Wortman J."/>
            <person name="Nusbaum C."/>
            <person name="Birren B."/>
        </authorList>
    </citation>
    <scope>NUCLEOTIDE SEQUENCE [LARGE SCALE GENOMIC DNA]</scope>
    <source>
        <strain evidence="1 2">CBS 119918</strain>
    </source>
</reference>
<organism evidence="1 2">
    <name type="scientific">Exophiala aquamarina CBS 119918</name>
    <dbReference type="NCBI Taxonomy" id="1182545"/>
    <lineage>
        <taxon>Eukaryota</taxon>
        <taxon>Fungi</taxon>
        <taxon>Dikarya</taxon>
        <taxon>Ascomycota</taxon>
        <taxon>Pezizomycotina</taxon>
        <taxon>Eurotiomycetes</taxon>
        <taxon>Chaetothyriomycetidae</taxon>
        <taxon>Chaetothyriales</taxon>
        <taxon>Herpotrichiellaceae</taxon>
        <taxon>Exophiala</taxon>
    </lineage>
</organism>
<proteinExistence type="predicted"/>
<evidence type="ECO:0000313" key="1">
    <source>
        <dbReference type="EMBL" id="KEF51445.1"/>
    </source>
</evidence>
<gene>
    <name evidence="1" type="ORF">A1O9_12362</name>
</gene>
<dbReference type="EMBL" id="AMGV01000023">
    <property type="protein sequence ID" value="KEF51445.1"/>
    <property type="molecule type" value="Genomic_DNA"/>
</dbReference>
<dbReference type="Proteomes" id="UP000027920">
    <property type="component" value="Unassembled WGS sequence"/>
</dbReference>
<dbReference type="GeneID" id="25287256"/>
<dbReference type="VEuPathDB" id="FungiDB:A1O9_12362"/>
<evidence type="ECO:0000313" key="2">
    <source>
        <dbReference type="Proteomes" id="UP000027920"/>
    </source>
</evidence>
<comment type="caution">
    <text evidence="1">The sequence shown here is derived from an EMBL/GenBank/DDBJ whole genome shotgun (WGS) entry which is preliminary data.</text>
</comment>
<protein>
    <submittedName>
        <fullName evidence="1">Uncharacterized protein</fullName>
    </submittedName>
</protein>
<dbReference type="RefSeq" id="XP_013254035.1">
    <property type="nucleotide sequence ID" value="XM_013398581.1"/>
</dbReference>
<keyword evidence="2" id="KW-1185">Reference proteome</keyword>
<accession>A0A072P769</accession>